<proteinExistence type="inferred from homology"/>
<evidence type="ECO:0000256" key="3">
    <source>
        <dbReference type="ARBA" id="ARBA00023270"/>
    </source>
</evidence>
<dbReference type="PROSITE" id="PS01028">
    <property type="entry name" value="DEHYDROQUINASE_I"/>
    <property type="match status" value="1"/>
</dbReference>
<dbReference type="HAMAP" id="MF_00214">
    <property type="entry name" value="AroD"/>
    <property type="match status" value="1"/>
</dbReference>
<dbReference type="GO" id="GO:0008652">
    <property type="term" value="P:amino acid biosynthetic process"/>
    <property type="evidence" value="ECO:0007669"/>
    <property type="project" value="UniProtKB-KW"/>
</dbReference>
<evidence type="ECO:0000256" key="2">
    <source>
        <dbReference type="ARBA" id="ARBA00023239"/>
    </source>
</evidence>
<comment type="similarity">
    <text evidence="4">Belongs to the type-I 3-dehydroquinase family.</text>
</comment>
<dbReference type="GO" id="GO:0009073">
    <property type="term" value="P:aromatic amino acid family biosynthetic process"/>
    <property type="evidence" value="ECO:0007669"/>
    <property type="project" value="UniProtKB-KW"/>
</dbReference>
<gene>
    <name evidence="4 5" type="primary">aroD</name>
    <name evidence="5" type="ORF">DGMP_38060</name>
</gene>
<dbReference type="CDD" id="cd00502">
    <property type="entry name" value="DHQase_I"/>
    <property type="match status" value="1"/>
</dbReference>
<feature type="active site" description="Proton donor/acceptor" evidence="4">
    <location>
        <position position="155"/>
    </location>
</feature>
<dbReference type="FunFam" id="3.20.20.70:FF:000047">
    <property type="entry name" value="3-dehydroquinate dehydratase"/>
    <property type="match status" value="1"/>
</dbReference>
<keyword evidence="4" id="KW-0057">Aromatic amino acid biosynthesis</keyword>
<evidence type="ECO:0000256" key="4">
    <source>
        <dbReference type="HAMAP-Rule" id="MF_00214"/>
    </source>
</evidence>
<dbReference type="NCBIfam" id="TIGR01093">
    <property type="entry name" value="aroD"/>
    <property type="match status" value="1"/>
</dbReference>
<dbReference type="InterPro" id="IPR001381">
    <property type="entry name" value="DHquinase_I"/>
</dbReference>
<organism evidence="5 6">
    <name type="scientific">Desulfomarina profundi</name>
    <dbReference type="NCBI Taxonomy" id="2772557"/>
    <lineage>
        <taxon>Bacteria</taxon>
        <taxon>Pseudomonadati</taxon>
        <taxon>Thermodesulfobacteriota</taxon>
        <taxon>Desulfobulbia</taxon>
        <taxon>Desulfobulbales</taxon>
        <taxon>Desulfobulbaceae</taxon>
        <taxon>Desulfomarina</taxon>
    </lineage>
</organism>
<protein>
    <recommendedName>
        <fullName evidence="4">3-dehydroquinate dehydratase</fullName>
        <shortName evidence="4">3-dehydroquinase</shortName>
        <ecNumber evidence="4">4.2.1.10</ecNumber>
    </recommendedName>
    <alternativeName>
        <fullName evidence="4">Type I DHQase</fullName>
    </alternativeName>
    <alternativeName>
        <fullName evidence="4">Type I dehydroquinase</fullName>
        <shortName evidence="4">DHQ1</shortName>
    </alternativeName>
</protein>
<dbReference type="RefSeq" id="WP_228855398.1">
    <property type="nucleotide sequence ID" value="NZ_AP024086.1"/>
</dbReference>
<dbReference type="GO" id="GO:0046279">
    <property type="term" value="P:3,4-dihydroxybenzoate biosynthetic process"/>
    <property type="evidence" value="ECO:0007669"/>
    <property type="project" value="TreeGrafter"/>
</dbReference>
<accession>A0A8D5FPV5</accession>
<feature type="active site" description="Schiff-base intermediate with substrate" evidence="4">
    <location>
        <position position="182"/>
    </location>
</feature>
<dbReference type="GO" id="GO:0009423">
    <property type="term" value="P:chorismate biosynthetic process"/>
    <property type="evidence" value="ECO:0007669"/>
    <property type="project" value="UniProtKB-UniRule"/>
</dbReference>
<dbReference type="InterPro" id="IPR018508">
    <property type="entry name" value="3-dehydroquinate_DH_AS"/>
</dbReference>
<feature type="binding site" evidence="4">
    <location>
        <position position="244"/>
    </location>
    <ligand>
        <name>3-dehydroquinate</name>
        <dbReference type="ChEBI" id="CHEBI:32364"/>
    </ligand>
</feature>
<comment type="catalytic activity">
    <reaction evidence="1 4">
        <text>3-dehydroquinate = 3-dehydroshikimate + H2O</text>
        <dbReference type="Rhea" id="RHEA:21096"/>
        <dbReference type="ChEBI" id="CHEBI:15377"/>
        <dbReference type="ChEBI" id="CHEBI:16630"/>
        <dbReference type="ChEBI" id="CHEBI:32364"/>
        <dbReference type="EC" id="4.2.1.10"/>
    </reaction>
</comment>
<evidence type="ECO:0000313" key="5">
    <source>
        <dbReference type="EMBL" id="BCL63113.1"/>
    </source>
</evidence>
<dbReference type="KEGG" id="dbk:DGMP_38060"/>
<keyword evidence="3 4" id="KW-0704">Schiff base</keyword>
<keyword evidence="6" id="KW-1185">Reference proteome</keyword>
<dbReference type="PANTHER" id="PTHR43699">
    <property type="entry name" value="3-DEHYDROQUINATE DEHYDRATASE"/>
    <property type="match status" value="1"/>
</dbReference>
<reference evidence="5" key="1">
    <citation type="submission" date="2020-09" db="EMBL/GenBank/DDBJ databases">
        <title>Desulfogranum mesoprofundum gen. nov., sp. nov., a novel mesophilic, sulfate-reducing chemolithoautotroph isolated from a deep-sea hydrothermal vent chimney in the Suiyo Seamount.</title>
        <authorList>
            <person name="Hashimoto Y."/>
            <person name="Nakagawa S."/>
        </authorList>
    </citation>
    <scope>NUCLEOTIDE SEQUENCE</scope>
    <source>
        <strain evidence="5">KT2</strain>
    </source>
</reference>
<keyword evidence="2 4" id="KW-0456">Lyase</keyword>
<comment type="function">
    <text evidence="4">Involved in the third step of the chorismate pathway, which leads to the biosynthesis of aromatic amino acids. Catalyzes the cis-dehydration of 3-dehydroquinate (DHQ) and introduces the first double bond of the aromatic ring to yield 3-dehydroshikimate.</text>
</comment>
<dbReference type="EMBL" id="AP024086">
    <property type="protein sequence ID" value="BCL63113.1"/>
    <property type="molecule type" value="Genomic_DNA"/>
</dbReference>
<comment type="subunit">
    <text evidence="4">Homodimer.</text>
</comment>
<feature type="binding site" evidence="4">
    <location>
        <position position="225"/>
    </location>
    <ligand>
        <name>3-dehydroquinate</name>
        <dbReference type="ChEBI" id="CHEBI:32364"/>
    </ligand>
</feature>
<dbReference type="AlphaFoldDB" id="A0A8D5FPV5"/>
<dbReference type="UniPathway" id="UPA00053">
    <property type="reaction ID" value="UER00086"/>
</dbReference>
<keyword evidence="4" id="KW-0028">Amino-acid biosynthesis</keyword>
<feature type="binding site" evidence="4">
    <location>
        <position position="94"/>
    </location>
    <ligand>
        <name>3-dehydroquinate</name>
        <dbReference type="ChEBI" id="CHEBI:32364"/>
    </ligand>
</feature>
<feature type="binding site" evidence="4">
    <location>
        <position position="248"/>
    </location>
    <ligand>
        <name>3-dehydroquinate</name>
        <dbReference type="ChEBI" id="CHEBI:32364"/>
    </ligand>
</feature>
<dbReference type="Pfam" id="PF01487">
    <property type="entry name" value="DHquinase_I"/>
    <property type="match status" value="1"/>
</dbReference>
<dbReference type="Proteomes" id="UP000826725">
    <property type="component" value="Chromosome"/>
</dbReference>
<feature type="binding site" evidence="4">
    <location>
        <begin position="58"/>
        <end position="60"/>
    </location>
    <ligand>
        <name>3-dehydroquinate</name>
        <dbReference type="ChEBI" id="CHEBI:32364"/>
    </ligand>
</feature>
<name>A0A8D5FPV5_9BACT</name>
<comment type="caution">
    <text evidence="4">Lacks conserved residue(s) required for the propagation of feature annotation.</text>
</comment>
<dbReference type="GO" id="GO:0003855">
    <property type="term" value="F:3-dehydroquinate dehydratase activity"/>
    <property type="evidence" value="ECO:0007669"/>
    <property type="project" value="UniProtKB-UniRule"/>
</dbReference>
<evidence type="ECO:0000313" key="6">
    <source>
        <dbReference type="Proteomes" id="UP000826725"/>
    </source>
</evidence>
<dbReference type="EC" id="4.2.1.10" evidence="4"/>
<dbReference type="PANTHER" id="PTHR43699:SF1">
    <property type="entry name" value="3-DEHYDROQUINATE DEHYDRATASE"/>
    <property type="match status" value="1"/>
</dbReference>
<comment type="pathway">
    <text evidence="4">Metabolic intermediate biosynthesis; chorismate biosynthesis; chorismate from D-erythrose 4-phosphate and phosphoenolpyruvate: step 3/7.</text>
</comment>
<evidence type="ECO:0000256" key="1">
    <source>
        <dbReference type="ARBA" id="ARBA00001864"/>
    </source>
</evidence>
<dbReference type="InterPro" id="IPR050146">
    <property type="entry name" value="Type-I_3-dehydroquinase"/>
</dbReference>
<sequence length="271" mass="29495">MKDEIEMTELQKRKRIEVGNTVIGGERPLVCLPLVAKLKGQLLQDARELTALEPDLLEWRIDAYGDVGNIPKCLDDLKELRRITGAVPLIFTCRTDEEGGLQKIDRKKRLELFEAAAVSGNVDLIDVELCNGKDFLEVVKKTAGANHVFLIFSYHNFKDTPSESFMYSKLLECQDAGADICKLAVMPNDSGDVLSLLSVTNRARNEGMNIPVVTMAMGPLGVVSRLAGGLFGSDITFAAGRQASAPGQLSIEDLRAGMKILFPGTQSGSNP</sequence>